<gene>
    <name evidence="1" type="ordered locus">MHLP_01790</name>
</gene>
<dbReference type="EMBL" id="CP003731">
    <property type="protein sequence ID" value="AFO51938.1"/>
    <property type="molecule type" value="Genomic_DNA"/>
</dbReference>
<organism evidence="1 2">
    <name type="scientific">Mycoplasma haematolamae (strain Purdue)</name>
    <dbReference type="NCBI Taxonomy" id="1212765"/>
    <lineage>
        <taxon>Bacteria</taxon>
        <taxon>Bacillati</taxon>
        <taxon>Mycoplasmatota</taxon>
        <taxon>Mollicutes</taxon>
        <taxon>Mycoplasmataceae</taxon>
        <taxon>Mycoplasma</taxon>
    </lineage>
</organism>
<dbReference type="KEGG" id="mhl:MHLP_01790"/>
<dbReference type="STRING" id="1212765.MHLP_01790"/>
<sequence>MLRFFLRKALPILGIGGGASTATYFFTTSTDLGIPYNFFGSDSGAGLQLVCSSDQSNFEFPVMSSSSYNIAKIKCSALENKVSSEEELRISDSSDESLKDLVCKSENRKDYTCSLKGRKVVASIDEKNTEITLEVKDQ</sequence>
<protein>
    <submittedName>
        <fullName evidence="1">Uncharacterized protein</fullName>
    </submittedName>
</protein>
<keyword evidence="2" id="KW-1185">Reference proteome</keyword>
<dbReference type="AlphaFoldDB" id="I7BJD6"/>
<dbReference type="PATRIC" id="fig|1212765.3.peg.401"/>
<evidence type="ECO:0000313" key="2">
    <source>
        <dbReference type="Proteomes" id="UP000006502"/>
    </source>
</evidence>
<name>I7BJD6_MYCHA</name>
<evidence type="ECO:0000313" key="1">
    <source>
        <dbReference type="EMBL" id="AFO51938.1"/>
    </source>
</evidence>
<accession>I7BJD6</accession>
<dbReference type="HOGENOM" id="CLU_1852999_0_0_14"/>
<reference evidence="1 2" key="1">
    <citation type="journal article" date="2012" name="J. Bacteriol.">
        <title>Genome Sequence of "Candidatus Mycoplasma haemolamae" Strain Purdue, a Red Blood Cell Pathogen of Alpacas (Vicugna pacos) and Llamas (Lama glama).</title>
        <authorList>
            <person name="Guimaraes A.M."/>
            <person name="Toth B."/>
            <person name="Santos A.P."/>
            <person name="do Nascimento N.C."/>
            <person name="Kritchevsky J.E."/>
            <person name="Messick J.B."/>
        </authorList>
    </citation>
    <scope>NUCLEOTIDE SEQUENCE [LARGE SCALE GENOMIC DNA]</scope>
    <source>
        <strain evidence="1 2">Purdue</strain>
    </source>
</reference>
<reference evidence="2" key="2">
    <citation type="submission" date="2012-07" db="EMBL/GenBank/DDBJ databases">
        <title>Complete genome sequence of 'Candidatus Mycoplasma haemolamae'.</title>
        <authorList>
            <person name="Guimaraes A.M.S."/>
            <person name="Toth B."/>
            <person name="Santos A.P."/>
            <person name="Nascimento N.C."/>
            <person name="Sojka J.E."/>
            <person name="Messick J.B."/>
        </authorList>
    </citation>
    <scope>NUCLEOTIDE SEQUENCE [LARGE SCALE GENOMIC DNA]</scope>
    <source>
        <strain evidence="2">Purdue</strain>
    </source>
</reference>
<proteinExistence type="predicted"/>
<dbReference type="Proteomes" id="UP000006502">
    <property type="component" value="Chromosome"/>
</dbReference>